<dbReference type="Proteomes" id="UP000050865">
    <property type="component" value="Unassembled WGS sequence"/>
</dbReference>
<accession>A0A0R2FAF2</accession>
<dbReference type="NCBIfam" id="TIGR01550">
    <property type="entry name" value="DOC_P1"/>
    <property type="match status" value="1"/>
</dbReference>
<dbReference type="InterPro" id="IPR053737">
    <property type="entry name" value="Type_II_TA_Toxin"/>
</dbReference>
<comment type="caution">
    <text evidence="2">The sequence shown here is derived from an EMBL/GenBank/DDBJ whole genome shotgun (WGS) entry which is preliminary data.</text>
</comment>
<dbReference type="Pfam" id="PF02661">
    <property type="entry name" value="Fic"/>
    <property type="match status" value="1"/>
</dbReference>
<evidence type="ECO:0000313" key="2">
    <source>
        <dbReference type="EMBL" id="KRN25336.1"/>
    </source>
</evidence>
<name>A0A0R2FAF2_9LACO</name>
<dbReference type="STRING" id="1423730.FC75_GL000698"/>
<sequence>MKYLSQSELITINVCLQQEANQRASIRDAKALDYIVRSAHQDVFGQQLYANATDLAIFYFVKLIKKHVFNDGNKRTAYLSFLDCLALNHITFKPDSAQRRQLAELAIHVARVDGEPQSLWNEVKAIVQEMLIK</sequence>
<dbReference type="GO" id="GO:0016301">
    <property type="term" value="F:kinase activity"/>
    <property type="evidence" value="ECO:0007669"/>
    <property type="project" value="InterPro"/>
</dbReference>
<dbReference type="RefSeq" id="WP_054665024.1">
    <property type="nucleotide sequence ID" value="NZ_BBAJ01000052.1"/>
</dbReference>
<organism evidence="2 3">
    <name type="scientific">Lacticaseibacillus camelliae DSM 22697 = JCM 13995</name>
    <dbReference type="NCBI Taxonomy" id="1423730"/>
    <lineage>
        <taxon>Bacteria</taxon>
        <taxon>Bacillati</taxon>
        <taxon>Bacillota</taxon>
        <taxon>Bacilli</taxon>
        <taxon>Lactobacillales</taxon>
        <taxon>Lactobacillaceae</taxon>
        <taxon>Lacticaseibacillus</taxon>
    </lineage>
</organism>
<dbReference type="AlphaFoldDB" id="A0A0R2FAF2"/>
<proteinExistence type="predicted"/>
<reference evidence="2 3" key="1">
    <citation type="journal article" date="2015" name="Genome Announc.">
        <title>Expanding the biotechnology potential of lactobacilli through comparative genomics of 213 strains and associated genera.</title>
        <authorList>
            <person name="Sun Z."/>
            <person name="Harris H.M."/>
            <person name="McCann A."/>
            <person name="Guo C."/>
            <person name="Argimon S."/>
            <person name="Zhang W."/>
            <person name="Yang X."/>
            <person name="Jeffery I.B."/>
            <person name="Cooney J.C."/>
            <person name="Kagawa T.F."/>
            <person name="Liu W."/>
            <person name="Song Y."/>
            <person name="Salvetti E."/>
            <person name="Wrobel A."/>
            <person name="Rasinkangas P."/>
            <person name="Parkhill J."/>
            <person name="Rea M.C."/>
            <person name="O'Sullivan O."/>
            <person name="Ritari J."/>
            <person name="Douillard F.P."/>
            <person name="Paul Ross R."/>
            <person name="Yang R."/>
            <person name="Briner A.E."/>
            <person name="Felis G.E."/>
            <person name="de Vos W.M."/>
            <person name="Barrangou R."/>
            <person name="Klaenhammer T.R."/>
            <person name="Caufield P.W."/>
            <person name="Cui Y."/>
            <person name="Zhang H."/>
            <person name="O'Toole P.W."/>
        </authorList>
    </citation>
    <scope>NUCLEOTIDE SEQUENCE [LARGE SCALE GENOMIC DNA]</scope>
    <source>
        <strain evidence="2 3">DSM 22697</strain>
    </source>
</reference>
<evidence type="ECO:0000313" key="3">
    <source>
        <dbReference type="Proteomes" id="UP000050865"/>
    </source>
</evidence>
<dbReference type="PATRIC" id="fig|1423730.4.peg.731"/>
<dbReference type="InterPro" id="IPR003812">
    <property type="entry name" value="Fido"/>
</dbReference>
<evidence type="ECO:0000259" key="1">
    <source>
        <dbReference type="PROSITE" id="PS51459"/>
    </source>
</evidence>
<keyword evidence="3" id="KW-1185">Reference proteome</keyword>
<dbReference type="InterPro" id="IPR006440">
    <property type="entry name" value="Doc"/>
</dbReference>
<dbReference type="EMBL" id="AYZJ01000014">
    <property type="protein sequence ID" value="KRN25336.1"/>
    <property type="molecule type" value="Genomic_DNA"/>
</dbReference>
<dbReference type="PROSITE" id="PS51459">
    <property type="entry name" value="FIDO"/>
    <property type="match status" value="1"/>
</dbReference>
<gene>
    <name evidence="2" type="ORF">FC75_GL000698</name>
</gene>
<dbReference type="Gene3D" id="1.20.120.1870">
    <property type="entry name" value="Fic/DOC protein, Fido domain"/>
    <property type="match status" value="1"/>
</dbReference>
<protein>
    <recommendedName>
        <fullName evidence="1">Fido domain-containing protein</fullName>
    </recommendedName>
</protein>
<dbReference type="OrthoDB" id="9802752at2"/>
<feature type="domain" description="Fido" evidence="1">
    <location>
        <begin position="4"/>
        <end position="129"/>
    </location>
</feature>